<protein>
    <submittedName>
        <fullName evidence="4">Phosphogluconate dehydrogenase, NAD-binding protein</fullName>
    </submittedName>
</protein>
<keyword evidence="5" id="KW-1185">Reference proteome</keyword>
<dbReference type="InterPro" id="IPR008927">
    <property type="entry name" value="6-PGluconate_DH-like_C_sf"/>
</dbReference>
<dbReference type="InterPro" id="IPR036291">
    <property type="entry name" value="NAD(P)-bd_dom_sf"/>
</dbReference>
<reference evidence="5" key="1">
    <citation type="submission" date="2011-02" db="EMBL/GenBank/DDBJ databases">
        <title>Complete sequence of Methanobacterium sp. AL-21.</title>
        <authorList>
            <consortium name="US DOE Joint Genome Institute"/>
            <person name="Lucas S."/>
            <person name="Copeland A."/>
            <person name="Lapidus A."/>
            <person name="Cheng J.-F."/>
            <person name="Goodwin L."/>
            <person name="Pitluck S."/>
            <person name="Chertkov O."/>
            <person name="Detter J.C."/>
            <person name="Han C."/>
            <person name="Tapia R."/>
            <person name="Land M."/>
            <person name="Hauser L."/>
            <person name="Kyrpides N."/>
            <person name="Ivanova N."/>
            <person name="Mikhailova N."/>
            <person name="Pagani I."/>
            <person name="Cadillo-Quiroz H."/>
            <person name="Imachi H."/>
            <person name="Zinder S."/>
            <person name="Liu W."/>
            <person name="Woyke T."/>
        </authorList>
    </citation>
    <scope>NUCLEOTIDE SEQUENCE [LARGE SCALE GENOMIC DNA]</scope>
    <source>
        <strain evidence="5">AL-21</strain>
    </source>
</reference>
<sequence length="275" mass="29904">MKIGFLGFGEVATTFSSGLKENGLDVYTCLNGRSSRTVENAVNSGVKLCNTHRELAEKSDILFSSVVPSMAVEVAKTVGNHSNGIYVDINNISPSTVKTALSKIKNGRTVDAAIIGSVKRNGLKVKIIASGTSAEEILNLNQHGMNITSVGQEAGDASTIKLLRSAYTKGVSALLYESLYHAYKLGINEEVLECISETETGDFIESANSRIVSASFHAKRRAEEMDEIVEFLSEHQNPIMAQATSKFFKNLSETIQKPSKRPENYTEVYKLLNGE</sequence>
<dbReference type="InterPro" id="IPR013328">
    <property type="entry name" value="6PGD_dom2"/>
</dbReference>
<dbReference type="Pfam" id="PF03807">
    <property type="entry name" value="F420_oxidored"/>
    <property type="match status" value="1"/>
</dbReference>
<dbReference type="eggNOG" id="arCOG00247">
    <property type="taxonomic scope" value="Archaea"/>
</dbReference>
<evidence type="ECO:0000313" key="5">
    <source>
        <dbReference type="Proteomes" id="UP000007490"/>
    </source>
</evidence>
<dbReference type="Gene3D" id="3.40.50.720">
    <property type="entry name" value="NAD(P)-binding Rossmann-like Domain"/>
    <property type="match status" value="1"/>
</dbReference>
<evidence type="ECO:0000256" key="1">
    <source>
        <dbReference type="ARBA" id="ARBA00023002"/>
    </source>
</evidence>
<dbReference type="HOGENOM" id="CLU_052530_1_0_2"/>
<evidence type="ECO:0000313" key="4">
    <source>
        <dbReference type="EMBL" id="ADZ08750.1"/>
    </source>
</evidence>
<name>F0T9K2_METLA</name>
<dbReference type="Pfam" id="PF09130">
    <property type="entry name" value="DUF1932"/>
    <property type="match status" value="1"/>
</dbReference>
<feature type="domain" description="Phosphogluconate dehydrogenase NAD-binding putative C-terminal" evidence="3">
    <location>
        <begin position="182"/>
        <end position="249"/>
    </location>
</feature>
<accession>F0T9K2</accession>
<dbReference type="InterPro" id="IPR051265">
    <property type="entry name" value="HIBADH-related_NP60_sf"/>
</dbReference>
<dbReference type="InterPro" id="IPR015814">
    <property type="entry name" value="Pgluconate_DH_NAD-bd_C"/>
</dbReference>
<dbReference type="GO" id="GO:0016491">
    <property type="term" value="F:oxidoreductase activity"/>
    <property type="evidence" value="ECO:0007669"/>
    <property type="project" value="UniProtKB-KW"/>
</dbReference>
<dbReference type="PANTHER" id="PTHR43580:SF2">
    <property type="entry name" value="CYTOKINE-LIKE NUCLEAR FACTOR N-PAC"/>
    <property type="match status" value="1"/>
</dbReference>
<reference evidence="4 5" key="2">
    <citation type="journal article" date="2014" name="Int. J. Syst. Evol. Microbiol.">
        <title>Methanobacterium paludis sp. nov. and a novel strain of Methanobacterium lacus isolated from northern peatlands.</title>
        <authorList>
            <person name="Cadillo-Quiroz H."/>
            <person name="Brauer S.L."/>
            <person name="Goodson N."/>
            <person name="Yavitt J.B."/>
            <person name="Zinder S.H."/>
        </authorList>
    </citation>
    <scope>NUCLEOTIDE SEQUENCE [LARGE SCALE GENOMIC DNA]</scope>
    <source>
        <strain evidence="4 5">AL-21</strain>
    </source>
</reference>
<proteinExistence type="predicted"/>
<dbReference type="KEGG" id="mel:Metbo_0498"/>
<dbReference type="STRING" id="877455.Metbo_0498"/>
<dbReference type="PANTHER" id="PTHR43580">
    <property type="entry name" value="OXIDOREDUCTASE GLYR1-RELATED"/>
    <property type="match status" value="1"/>
</dbReference>
<evidence type="ECO:0000259" key="2">
    <source>
        <dbReference type="Pfam" id="PF03807"/>
    </source>
</evidence>
<organism evidence="4 5">
    <name type="scientific">Methanobacterium lacus (strain AL-21)</name>
    <dbReference type="NCBI Taxonomy" id="877455"/>
    <lineage>
        <taxon>Archaea</taxon>
        <taxon>Methanobacteriati</taxon>
        <taxon>Methanobacteriota</taxon>
        <taxon>Methanomada group</taxon>
        <taxon>Methanobacteria</taxon>
        <taxon>Methanobacteriales</taxon>
        <taxon>Methanobacteriaceae</taxon>
        <taxon>Methanobacterium</taxon>
    </lineage>
</organism>
<gene>
    <name evidence="4" type="ordered locus">Metbo_0498</name>
</gene>
<dbReference type="SUPFAM" id="SSF48179">
    <property type="entry name" value="6-phosphogluconate dehydrogenase C-terminal domain-like"/>
    <property type="match status" value="1"/>
</dbReference>
<dbReference type="EMBL" id="CP002551">
    <property type="protein sequence ID" value="ADZ08750.1"/>
    <property type="molecule type" value="Genomic_DNA"/>
</dbReference>
<dbReference type="AlphaFoldDB" id="F0T9K2"/>
<evidence type="ECO:0000259" key="3">
    <source>
        <dbReference type="Pfam" id="PF09130"/>
    </source>
</evidence>
<dbReference type="PIRSF" id="PIRSF000103">
    <property type="entry name" value="HIBADH"/>
    <property type="match status" value="1"/>
</dbReference>
<dbReference type="InterPro" id="IPR015815">
    <property type="entry name" value="HIBADH-related"/>
</dbReference>
<dbReference type="InterPro" id="IPR028939">
    <property type="entry name" value="P5C_Rdtase_cat_N"/>
</dbReference>
<dbReference type="RefSeq" id="WP_013644101.1">
    <property type="nucleotide sequence ID" value="NC_015216.1"/>
</dbReference>
<dbReference type="Gene3D" id="1.10.1040.10">
    <property type="entry name" value="N-(1-d-carboxylethyl)-l-norvaline Dehydrogenase, domain 2"/>
    <property type="match status" value="1"/>
</dbReference>
<feature type="domain" description="Pyrroline-5-carboxylate reductase catalytic N-terminal" evidence="2">
    <location>
        <begin position="2"/>
        <end position="91"/>
    </location>
</feature>
<dbReference type="SUPFAM" id="SSF51735">
    <property type="entry name" value="NAD(P)-binding Rossmann-fold domains"/>
    <property type="match status" value="1"/>
</dbReference>
<dbReference type="OrthoDB" id="69350at2157"/>
<dbReference type="GeneID" id="10276938"/>
<keyword evidence="1" id="KW-0560">Oxidoreductase</keyword>
<dbReference type="Proteomes" id="UP000007490">
    <property type="component" value="Chromosome"/>
</dbReference>